<dbReference type="EMBL" id="BOPZ01000012">
    <property type="protein sequence ID" value="GIM29040.1"/>
    <property type="molecule type" value="Genomic_DNA"/>
</dbReference>
<feature type="domain" description="DUF3048" evidence="3">
    <location>
        <begin position="232"/>
        <end position="331"/>
    </location>
</feature>
<evidence type="ECO:0000313" key="4">
    <source>
        <dbReference type="EMBL" id="GIM29040.1"/>
    </source>
</evidence>
<evidence type="ECO:0000259" key="2">
    <source>
        <dbReference type="Pfam" id="PF11258"/>
    </source>
</evidence>
<organism evidence="4 5">
    <name type="scientific">Clostridium polyendosporum</name>
    <dbReference type="NCBI Taxonomy" id="69208"/>
    <lineage>
        <taxon>Bacteria</taxon>
        <taxon>Bacillati</taxon>
        <taxon>Bacillota</taxon>
        <taxon>Clostridia</taxon>
        <taxon>Eubacteriales</taxon>
        <taxon>Clostridiaceae</taxon>
        <taxon>Clostridium</taxon>
    </lineage>
</organism>
<feature type="domain" description="DUF3048" evidence="2">
    <location>
        <begin position="58"/>
        <end position="196"/>
    </location>
</feature>
<keyword evidence="1" id="KW-0732">Signal</keyword>
<reference evidence="4" key="1">
    <citation type="submission" date="2021-03" db="EMBL/GenBank/DDBJ databases">
        <title>Taxonomic study of Clostridium polyendosporum from meadow-gley soil under rice.</title>
        <authorList>
            <person name="Kobayashi H."/>
            <person name="Tanizawa Y."/>
            <person name="Yagura M."/>
        </authorList>
    </citation>
    <scope>NUCLEOTIDE SEQUENCE</scope>
    <source>
        <strain evidence="4">JCM 30710</strain>
    </source>
</reference>
<dbReference type="Proteomes" id="UP000679179">
    <property type="component" value="Unassembled WGS sequence"/>
</dbReference>
<sequence>MKKKLVFLFIVCCLTLISCGIPIKPKEDTTTKKEELPTLNVTNNIQNEQSQVNSSLYTGEQLSKEEMTNLPFMAIIENSSSARPQSGLSEADLVYETMAEGGIPRFFALFQKNSPQKIGPIRSIRPYFISIAQEYSLPFAHCGGSNEALNSIKDNTSIKSINEIVNSSYFWRDTKRKAPHNLYTSSDKIRKFILDKNLQSNGASFLRFDDKFWDNPPLQTANEVSLKLNISYTTSYIYKNNKYIKNMDGKESFDANNNTPLAFTNIVVQKTPVKLQEDKLHLDITLVGSGDGYIFSKGKVKKIKWNKKSAESPTEIIDEQGNKLSLAKGNTIWHIIDKNIEPSFK</sequence>
<name>A0A919VG38_9CLOT</name>
<dbReference type="InterPro" id="IPR021416">
    <property type="entry name" value="DUF3048_N"/>
</dbReference>
<dbReference type="PROSITE" id="PS51257">
    <property type="entry name" value="PROKAR_LIPOPROTEIN"/>
    <property type="match status" value="1"/>
</dbReference>
<evidence type="ECO:0000259" key="3">
    <source>
        <dbReference type="Pfam" id="PF17479"/>
    </source>
</evidence>
<dbReference type="Pfam" id="PF11258">
    <property type="entry name" value="DUF3048"/>
    <property type="match status" value="1"/>
</dbReference>
<dbReference type="SUPFAM" id="SSF159774">
    <property type="entry name" value="YerB-like"/>
    <property type="match status" value="1"/>
</dbReference>
<dbReference type="Pfam" id="PF17479">
    <property type="entry name" value="DUF3048_C"/>
    <property type="match status" value="1"/>
</dbReference>
<dbReference type="RefSeq" id="WP_212903754.1">
    <property type="nucleotide sequence ID" value="NZ_BOPZ01000012.1"/>
</dbReference>
<dbReference type="InterPro" id="IPR023158">
    <property type="entry name" value="YerB-like_sf"/>
</dbReference>
<feature type="chain" id="PRO_5038648037" description="Lipoprotein YerB" evidence="1">
    <location>
        <begin position="21"/>
        <end position="345"/>
    </location>
</feature>
<evidence type="ECO:0000256" key="1">
    <source>
        <dbReference type="SAM" id="SignalP"/>
    </source>
</evidence>
<gene>
    <name evidence="4" type="ORF">CPJCM30710_17060</name>
</gene>
<feature type="signal peptide" evidence="1">
    <location>
        <begin position="1"/>
        <end position="20"/>
    </location>
</feature>
<dbReference type="InterPro" id="IPR035328">
    <property type="entry name" value="DUF3048_C"/>
</dbReference>
<evidence type="ECO:0000313" key="5">
    <source>
        <dbReference type="Proteomes" id="UP000679179"/>
    </source>
</evidence>
<evidence type="ECO:0008006" key="6">
    <source>
        <dbReference type="Google" id="ProtNLM"/>
    </source>
</evidence>
<proteinExistence type="predicted"/>
<dbReference type="AlphaFoldDB" id="A0A919VG38"/>
<accession>A0A919VG38</accession>
<dbReference type="Gene3D" id="3.50.90.10">
    <property type="entry name" value="YerB-like"/>
    <property type="match status" value="1"/>
</dbReference>
<comment type="caution">
    <text evidence="4">The sequence shown here is derived from an EMBL/GenBank/DDBJ whole genome shotgun (WGS) entry which is preliminary data.</text>
</comment>
<keyword evidence="5" id="KW-1185">Reference proteome</keyword>
<protein>
    <recommendedName>
        <fullName evidence="6">Lipoprotein YerB</fullName>
    </recommendedName>
</protein>